<proteinExistence type="predicted"/>
<dbReference type="SMART" id="SM00697">
    <property type="entry name" value="DM8"/>
    <property type="match status" value="2"/>
</dbReference>
<evidence type="ECO:0000256" key="3">
    <source>
        <dbReference type="SAM" id="SignalP"/>
    </source>
</evidence>
<sequence>MIKLLILLTVLSRGWSAFMRNKYTVEVENVQICPDNDKLPVPIRHLKFSHYNRTIKALSYDFGYDRPIDENIGGSMKVERWGDGGWIEIPFINMQQNVCKRFGRLFKDSWVTLHKNAGVAHPDQCPIPVGNYSIKNYLINTSELGNVNVPFWSGRFRITTSFTDVRTKEMIQCYIYIVKVIEMRNKFTVDVENVQVCPDNDKLPIPIRNMKFSHYNRTHKTLSYDFGYDRPLDENIGGSLEVARWGDGGWIETPFIPMQQNVCKTFGRLFKDSWVSLYKNAGVPHPDRCPIPAGNYSLKNYLITISELNVPFWSGRVRVSTSFKDVRTKQGKGGAREEQKKVTMKVWHEQRVEKYRRRLEKAIFEEQDVEKMAAELKEVIEKATTKKEVTVRGSKVAGRTMGVEKMEEEQNRQKQLSRSEKKKQRREKDEKEINEIRTEREGEKNRADFKVDTEKIFECMRERGIREWLVRKVKEIYATTKSKVKVGEKEGEWCETIKGVRQGERDRDTDKQERRERIRESKTIGRTRRERERTGIKRKKKKVRAVERMRRNEREGGKGAARNTKRRRKGDRIDERDMEDEGKDREREGLGMGLAILGSWQLGESGNIAGVKRSLARVVEGVNFCGSYDYLEPLAGADLSLCGSGVGTFS</sequence>
<keyword evidence="5" id="KW-1185">Reference proteome</keyword>
<name>A0A8J6LF62_TENMO</name>
<evidence type="ECO:0000313" key="5">
    <source>
        <dbReference type="Proteomes" id="UP000719412"/>
    </source>
</evidence>
<accession>A0A8J6LF62</accession>
<organism evidence="4 5">
    <name type="scientific">Tenebrio molitor</name>
    <name type="common">Yellow mealworm beetle</name>
    <dbReference type="NCBI Taxonomy" id="7067"/>
    <lineage>
        <taxon>Eukaryota</taxon>
        <taxon>Metazoa</taxon>
        <taxon>Ecdysozoa</taxon>
        <taxon>Arthropoda</taxon>
        <taxon>Hexapoda</taxon>
        <taxon>Insecta</taxon>
        <taxon>Pterygota</taxon>
        <taxon>Neoptera</taxon>
        <taxon>Endopterygota</taxon>
        <taxon>Coleoptera</taxon>
        <taxon>Polyphaga</taxon>
        <taxon>Cucujiformia</taxon>
        <taxon>Tenebrionidae</taxon>
        <taxon>Tenebrio</taxon>
    </lineage>
</organism>
<reference evidence="4" key="1">
    <citation type="journal article" date="2020" name="J Insects Food Feed">
        <title>The yellow mealworm (Tenebrio molitor) genome: a resource for the emerging insects as food and feed industry.</title>
        <authorList>
            <person name="Eriksson T."/>
            <person name="Andere A."/>
            <person name="Kelstrup H."/>
            <person name="Emery V."/>
            <person name="Picard C."/>
        </authorList>
    </citation>
    <scope>NUCLEOTIDE SEQUENCE</scope>
    <source>
        <strain evidence="4">Stoneville</strain>
        <tissue evidence="4">Whole head</tissue>
    </source>
</reference>
<dbReference type="PANTHER" id="PTHR21112">
    <property type="entry name" value="CHEMOSENSORY PROTEIN A 29A-RELATED"/>
    <property type="match status" value="1"/>
</dbReference>
<dbReference type="AlphaFoldDB" id="A0A8J6LF62"/>
<feature type="compositionally biased region" description="Basic and acidic residues" evidence="2">
    <location>
        <begin position="426"/>
        <end position="444"/>
    </location>
</feature>
<feature type="region of interest" description="Disordered" evidence="2">
    <location>
        <begin position="501"/>
        <end position="586"/>
    </location>
</feature>
<feature type="region of interest" description="Disordered" evidence="2">
    <location>
        <begin position="391"/>
        <end position="444"/>
    </location>
</feature>
<protein>
    <submittedName>
        <fullName evidence="4">Uncharacterized protein</fullName>
    </submittedName>
</protein>
<gene>
    <name evidence="4" type="ORF">GEV33_012363</name>
</gene>
<feature type="compositionally biased region" description="Basic and acidic residues" evidence="2">
    <location>
        <begin position="544"/>
        <end position="557"/>
    </location>
</feature>
<dbReference type="PANTHER" id="PTHR21112:SF0">
    <property type="entry name" value="CHEMOSENSORY PROTEIN A 29A-RELATED"/>
    <property type="match status" value="1"/>
</dbReference>
<comment type="caution">
    <text evidence="4">The sequence shown here is derived from an EMBL/GenBank/DDBJ whole genome shotgun (WGS) entry which is preliminary data.</text>
</comment>
<keyword evidence="1 3" id="KW-0732">Signal</keyword>
<dbReference type="InterPro" id="IPR036846">
    <property type="entry name" value="GM2-AP_sf"/>
</dbReference>
<evidence type="ECO:0000256" key="2">
    <source>
        <dbReference type="SAM" id="MobiDB-lite"/>
    </source>
</evidence>
<dbReference type="InterPro" id="IPR010512">
    <property type="entry name" value="DUF1091"/>
</dbReference>
<evidence type="ECO:0000313" key="4">
    <source>
        <dbReference type="EMBL" id="KAH0810426.1"/>
    </source>
</evidence>
<feature type="chain" id="PRO_5035264667" evidence="3">
    <location>
        <begin position="17"/>
        <end position="650"/>
    </location>
</feature>
<dbReference type="SUPFAM" id="SSF63707">
    <property type="entry name" value="Ganglioside M2 (gm2) activator"/>
    <property type="match status" value="2"/>
</dbReference>
<feature type="signal peptide" evidence="3">
    <location>
        <begin position="1"/>
        <end position="16"/>
    </location>
</feature>
<dbReference type="Gene3D" id="2.70.220.10">
    <property type="entry name" value="Ganglioside GM2 activator"/>
    <property type="match status" value="2"/>
</dbReference>
<feature type="compositionally biased region" description="Basic and acidic residues" evidence="2">
    <location>
        <begin position="402"/>
        <end position="412"/>
    </location>
</feature>
<feature type="compositionally biased region" description="Basic and acidic residues" evidence="2">
    <location>
        <begin position="501"/>
        <end position="535"/>
    </location>
</feature>
<dbReference type="Proteomes" id="UP000719412">
    <property type="component" value="Unassembled WGS sequence"/>
</dbReference>
<reference evidence="4" key="2">
    <citation type="submission" date="2021-08" db="EMBL/GenBank/DDBJ databases">
        <authorList>
            <person name="Eriksson T."/>
        </authorList>
    </citation>
    <scope>NUCLEOTIDE SEQUENCE</scope>
    <source>
        <strain evidence="4">Stoneville</strain>
        <tissue evidence="4">Whole head</tissue>
    </source>
</reference>
<evidence type="ECO:0000256" key="1">
    <source>
        <dbReference type="ARBA" id="ARBA00022729"/>
    </source>
</evidence>
<dbReference type="EMBL" id="JABDTM020027490">
    <property type="protein sequence ID" value="KAH0810426.1"/>
    <property type="molecule type" value="Genomic_DNA"/>
</dbReference>